<gene>
    <name evidence="8" type="ORF">CU103_28075</name>
</gene>
<evidence type="ECO:0000313" key="8">
    <source>
        <dbReference type="EMBL" id="PSH57425.1"/>
    </source>
</evidence>
<evidence type="ECO:0000256" key="4">
    <source>
        <dbReference type="ARBA" id="ARBA00022692"/>
    </source>
</evidence>
<evidence type="ECO:0000313" key="9">
    <source>
        <dbReference type="Proteomes" id="UP000241764"/>
    </source>
</evidence>
<feature type="transmembrane region" description="Helical" evidence="7">
    <location>
        <begin position="156"/>
        <end position="178"/>
    </location>
</feature>
<dbReference type="GO" id="GO:0005886">
    <property type="term" value="C:plasma membrane"/>
    <property type="evidence" value="ECO:0007669"/>
    <property type="project" value="UniProtKB-SubCell"/>
</dbReference>
<evidence type="ECO:0000256" key="1">
    <source>
        <dbReference type="ARBA" id="ARBA00004651"/>
    </source>
</evidence>
<protein>
    <recommendedName>
        <fullName evidence="10">Chromate transporter</fullName>
    </recommendedName>
</protein>
<evidence type="ECO:0008006" key="10">
    <source>
        <dbReference type="Google" id="ProtNLM"/>
    </source>
</evidence>
<dbReference type="AlphaFoldDB" id="A0A2P7AT76"/>
<dbReference type="InterPro" id="IPR052518">
    <property type="entry name" value="CHR_Transporter"/>
</dbReference>
<proteinExistence type="inferred from homology"/>
<dbReference type="Pfam" id="PF02417">
    <property type="entry name" value="Chromate_transp"/>
    <property type="match status" value="1"/>
</dbReference>
<dbReference type="GO" id="GO:0015109">
    <property type="term" value="F:chromate transmembrane transporter activity"/>
    <property type="evidence" value="ECO:0007669"/>
    <property type="project" value="InterPro"/>
</dbReference>
<feature type="transmembrane region" description="Helical" evidence="7">
    <location>
        <begin position="199"/>
        <end position="216"/>
    </location>
</feature>
<comment type="caution">
    <text evidence="8">The sequence shown here is derived from an EMBL/GenBank/DDBJ whole genome shotgun (WGS) entry which is preliminary data.</text>
</comment>
<dbReference type="Proteomes" id="UP000241764">
    <property type="component" value="Unassembled WGS sequence"/>
</dbReference>
<name>A0A2P7AT76_9HYPH</name>
<keyword evidence="5 7" id="KW-1133">Transmembrane helix</keyword>
<evidence type="ECO:0000256" key="2">
    <source>
        <dbReference type="ARBA" id="ARBA00005262"/>
    </source>
</evidence>
<dbReference type="InterPro" id="IPR003370">
    <property type="entry name" value="Chromate_transpt"/>
</dbReference>
<dbReference type="EMBL" id="PGGM01000019">
    <property type="protein sequence ID" value="PSH57425.1"/>
    <property type="molecule type" value="Genomic_DNA"/>
</dbReference>
<keyword evidence="9" id="KW-1185">Reference proteome</keyword>
<sequence>MPGLRCARRLCLAARDFRWRCICRNGVIGCHVHAWRAPSAAVSAFRCHNCIDGRSRGPAAIAAHSGRCADRTDQRRFGVAEGLTLRLDTLIALALVFIPFSLTSIGGGSAIVAGIQHETVVVHGWVNSREFLDLFAVSRAAPGPGMMLATVIGWRVAGWLGALIATFALFVPSSLLCYAVFKLTNAHRRKRWHRAMREGLAPVGVGLIIAGIIALFRLSNGGVVAVVIISLAAAIFYMFPRFPVLGVLTLGGLGAAMLSFAG</sequence>
<evidence type="ECO:0000256" key="3">
    <source>
        <dbReference type="ARBA" id="ARBA00022475"/>
    </source>
</evidence>
<feature type="transmembrane region" description="Helical" evidence="7">
    <location>
        <begin position="222"/>
        <end position="239"/>
    </location>
</feature>
<organism evidence="8 9">
    <name type="scientific">Phyllobacterium sophorae</name>
    <dbReference type="NCBI Taxonomy" id="1520277"/>
    <lineage>
        <taxon>Bacteria</taxon>
        <taxon>Pseudomonadati</taxon>
        <taxon>Pseudomonadota</taxon>
        <taxon>Alphaproteobacteria</taxon>
        <taxon>Hyphomicrobiales</taxon>
        <taxon>Phyllobacteriaceae</taxon>
        <taxon>Phyllobacterium</taxon>
    </lineage>
</organism>
<evidence type="ECO:0000256" key="7">
    <source>
        <dbReference type="SAM" id="Phobius"/>
    </source>
</evidence>
<comment type="subcellular location">
    <subcellularLocation>
        <location evidence="1">Cell membrane</location>
        <topology evidence="1">Multi-pass membrane protein</topology>
    </subcellularLocation>
</comment>
<feature type="transmembrane region" description="Helical" evidence="7">
    <location>
        <begin position="244"/>
        <end position="261"/>
    </location>
</feature>
<feature type="transmembrane region" description="Helical" evidence="7">
    <location>
        <begin position="90"/>
        <end position="115"/>
    </location>
</feature>
<evidence type="ECO:0000256" key="5">
    <source>
        <dbReference type="ARBA" id="ARBA00022989"/>
    </source>
</evidence>
<dbReference type="PANTHER" id="PTHR43663">
    <property type="entry name" value="CHROMATE TRANSPORT PROTEIN-RELATED"/>
    <property type="match status" value="1"/>
</dbReference>
<keyword evidence="3" id="KW-1003">Cell membrane</keyword>
<keyword evidence="6 7" id="KW-0472">Membrane</keyword>
<accession>A0A2P7AT76</accession>
<reference evidence="9" key="1">
    <citation type="submission" date="2017-11" db="EMBL/GenBank/DDBJ databases">
        <authorList>
            <person name="Kuznetsova I."/>
            <person name="Sazanova A."/>
            <person name="Chirak E."/>
            <person name="Safronova V."/>
            <person name="Willems A."/>
        </authorList>
    </citation>
    <scope>NUCLEOTIDE SEQUENCE [LARGE SCALE GENOMIC DNA]</scope>
    <source>
        <strain evidence="9">CCBAU 03422</strain>
    </source>
</reference>
<evidence type="ECO:0000256" key="6">
    <source>
        <dbReference type="ARBA" id="ARBA00023136"/>
    </source>
</evidence>
<comment type="similarity">
    <text evidence="2">Belongs to the chromate ion transporter (CHR) (TC 2.A.51) family.</text>
</comment>
<dbReference type="PANTHER" id="PTHR43663:SF1">
    <property type="entry name" value="CHROMATE TRANSPORTER"/>
    <property type="match status" value="1"/>
</dbReference>
<keyword evidence="4 7" id="KW-0812">Transmembrane</keyword>